<keyword evidence="2" id="KW-1185">Reference proteome</keyword>
<protein>
    <submittedName>
        <fullName evidence="1">Baseplate J/gp47 family protein</fullName>
    </submittedName>
</protein>
<gene>
    <name evidence="1" type="ORF">ACFSR1_10835</name>
</gene>
<dbReference type="Proteomes" id="UP001597319">
    <property type="component" value="Unassembled WGS sequence"/>
</dbReference>
<accession>A0ABW5LFV3</accession>
<evidence type="ECO:0000313" key="1">
    <source>
        <dbReference type="EMBL" id="MFD2563161.1"/>
    </source>
</evidence>
<evidence type="ECO:0000313" key="2">
    <source>
        <dbReference type="Proteomes" id="UP001597319"/>
    </source>
</evidence>
<sequence length="1372" mass="156796">MRNTIHKHQFLFRDGASKQNDTADRLDASYVQIENRSIEELIQEAQLLAKELIFVDKNNQATTTWESFLIEDPSTYYKESEIERASLRKKWASQLVAYVENPDHFLKDQNAREKASAPHTVLFLTFLELLHHIKDQINGLTQKHLDFYYRDRLGLSPKEAVQDMVTILIDLAEENTQLELKKGTVFLAGEDEEGNELHYTTTEDTIINRAQIEQIKNVFVDKQTFTIKKSHLLNIETPDKGVVAMMQMALGTPNPGDALPDFPEEFDTISQIFESLDQNEVAKRYVTEELFLSIEEFQLIFQKQEKERSGVATEWEPVYALLEEAFRRKKRFIRRRHLEDLHKQQGFQLLLREVYGDPLPTDSLPNYRGSEATFERVFQDLKNEDLSTQREASEFIQEILKLKVPDFAFMVDTLSKDITDNAWQEVYTLLENSERQVRRIIINPPTQEKILDIYAAKDATKNSFSQYNDKAESKRFKTFGNAGNGTIDTLESANLGLAITSPLLLLKEGQRTITLFQQLDIDQEGFTKLKKLFDKGVMRVYLSSEDHWFAPKNVTVELGDFLKSPSGISLSSVSIEEDVLTINDETGDLFEILRKEKIVVDVDGTIYQILSEIVDKSMALRKIGTLEEASASVTLYESSQVFVNAIKTNIELLPEEQMVTGIETEDDSQFIEAGTPSLVMVVNPEVVKQFNEQGTVSVFDCLVDLVIQKIGLTVEVTGLQNIIIQNDQSTLNPKKPFEPFKTEPEISDGLYFTNEEIAQKAITNLSIHPEWLNQPNDFALHYENYWKVAQNTLTPEENDIKIKSNLDFTTDVYLYHNFNELPVKEAVPLFPEETQIQINNIPALLQQTRPGYEYQNMVLEDIDQREVTDWQRYFKLELNGVDFQHGLYSDLIIKQAITTIDEIKQLQLPKPYQPKLKSLKISYRAETDMILEDGSYSDNQKVFHIHPFGYHEQQVDQPISFLPEYKDNGSLLLGISNCRPPQIITILFQLAEGTSNADINKPEVLWSYLKDNQWVPVDPTTIISDTTNGLLNSGIVRIRVPEDATTGGTLLSNQLHWFKIDVANDIEGIADTIAIKTQAIQVRLASEQVAASHFATPLREESITETQEFIPQIKSVSQPFTSSQGKPREDILSFNQRISQRLRHKNRALTMWDYEHLVLDAFPEVYKVKCLPAVHELGKVTVTVVPDIRRSVPFHPFGPKVASNTLDKIQKFLQDRAPNTAEISVGNPVYLQVLTRCTIKFNTGLDVIFYREKVIEEIKRFLSPWAFDDTQDIHLGGALDAGVLVNFIAERPYVDFVANLKLFQSIDGENFTDVTSLSHKKNAVIPDQPNMIMVSAANHIIDIADENNYDEDAEKGINYMIVETDFEVAKDF</sequence>
<reference evidence="2" key="1">
    <citation type="journal article" date="2019" name="Int. J. Syst. Evol. Microbiol.">
        <title>The Global Catalogue of Microorganisms (GCM) 10K type strain sequencing project: providing services to taxonomists for standard genome sequencing and annotation.</title>
        <authorList>
            <consortium name="The Broad Institute Genomics Platform"/>
            <consortium name="The Broad Institute Genome Sequencing Center for Infectious Disease"/>
            <person name="Wu L."/>
            <person name="Ma J."/>
        </authorList>
    </citation>
    <scope>NUCLEOTIDE SEQUENCE [LARGE SCALE GENOMIC DNA]</scope>
    <source>
        <strain evidence="2">KCTC 52274</strain>
    </source>
</reference>
<dbReference type="RefSeq" id="WP_378292360.1">
    <property type="nucleotide sequence ID" value="NZ_JBHULE010000019.1"/>
</dbReference>
<name>A0ABW5LFV3_9FLAO</name>
<organism evidence="1 2">
    <name type="scientific">Aquimarina rubra</name>
    <dbReference type="NCBI Taxonomy" id="1920033"/>
    <lineage>
        <taxon>Bacteria</taxon>
        <taxon>Pseudomonadati</taxon>
        <taxon>Bacteroidota</taxon>
        <taxon>Flavobacteriia</taxon>
        <taxon>Flavobacteriales</taxon>
        <taxon>Flavobacteriaceae</taxon>
        <taxon>Aquimarina</taxon>
    </lineage>
</organism>
<dbReference type="EMBL" id="JBHULE010000019">
    <property type="protein sequence ID" value="MFD2563161.1"/>
    <property type="molecule type" value="Genomic_DNA"/>
</dbReference>
<proteinExistence type="predicted"/>
<comment type="caution">
    <text evidence="1">The sequence shown here is derived from an EMBL/GenBank/DDBJ whole genome shotgun (WGS) entry which is preliminary data.</text>
</comment>